<dbReference type="InterPro" id="IPR011990">
    <property type="entry name" value="TPR-like_helical_dom_sf"/>
</dbReference>
<dbReference type="PROSITE" id="PS50005">
    <property type="entry name" value="TPR"/>
    <property type="match status" value="1"/>
</dbReference>
<dbReference type="OrthoDB" id="478637at2"/>
<dbReference type="AlphaFoldDB" id="A0A3S1A985"/>
<dbReference type="PROSITE" id="PS50293">
    <property type="entry name" value="TPR_REGION"/>
    <property type="match status" value="1"/>
</dbReference>
<feature type="repeat" description="TPR" evidence="1">
    <location>
        <begin position="428"/>
        <end position="461"/>
    </location>
</feature>
<dbReference type="Proteomes" id="UP000271624">
    <property type="component" value="Unassembled WGS sequence"/>
</dbReference>
<dbReference type="InterPro" id="IPR049051">
    <property type="entry name" value="nSTAND2"/>
</dbReference>
<dbReference type="SMART" id="SM00028">
    <property type="entry name" value="TPR"/>
    <property type="match status" value="2"/>
</dbReference>
<feature type="domain" description="Novel STAND NTPase 2" evidence="3">
    <location>
        <begin position="109"/>
        <end position="265"/>
    </location>
</feature>
<dbReference type="SUPFAM" id="SSF52540">
    <property type="entry name" value="P-loop containing nucleoside triphosphate hydrolases"/>
    <property type="match status" value="2"/>
</dbReference>
<comment type="caution">
    <text evidence="4">The sequence shown here is derived from an EMBL/GenBank/DDBJ whole genome shotgun (WGS) entry which is preliminary data.</text>
</comment>
<feature type="domain" description="KAP NTPase" evidence="2">
    <location>
        <begin position="538"/>
        <end position="720"/>
    </location>
</feature>
<keyword evidence="5" id="KW-1185">Reference proteome</keyword>
<dbReference type="Gene3D" id="1.25.40.10">
    <property type="entry name" value="Tetratricopeptide repeat domain"/>
    <property type="match status" value="1"/>
</dbReference>
<evidence type="ECO:0000313" key="4">
    <source>
        <dbReference type="EMBL" id="RUS96196.1"/>
    </source>
</evidence>
<dbReference type="SUPFAM" id="SSF48452">
    <property type="entry name" value="TPR-like"/>
    <property type="match status" value="1"/>
</dbReference>
<dbReference type="Pfam" id="PF14559">
    <property type="entry name" value="TPR_19"/>
    <property type="match status" value="1"/>
</dbReference>
<gene>
    <name evidence="4" type="ORF">DSM106972_088670</name>
</gene>
<evidence type="ECO:0008006" key="6">
    <source>
        <dbReference type="Google" id="ProtNLM"/>
    </source>
</evidence>
<organism evidence="4 5">
    <name type="scientific">Dulcicalothrix desertica PCC 7102</name>
    <dbReference type="NCBI Taxonomy" id="232991"/>
    <lineage>
        <taxon>Bacteria</taxon>
        <taxon>Bacillati</taxon>
        <taxon>Cyanobacteriota</taxon>
        <taxon>Cyanophyceae</taxon>
        <taxon>Nostocales</taxon>
        <taxon>Calotrichaceae</taxon>
        <taxon>Dulcicalothrix</taxon>
    </lineage>
</organism>
<name>A0A3S1A985_9CYAN</name>
<evidence type="ECO:0000313" key="5">
    <source>
        <dbReference type="Proteomes" id="UP000271624"/>
    </source>
</evidence>
<keyword evidence="1" id="KW-0802">TPR repeat</keyword>
<evidence type="ECO:0000259" key="3">
    <source>
        <dbReference type="Pfam" id="PF20702"/>
    </source>
</evidence>
<reference evidence="4" key="2">
    <citation type="journal article" date="2019" name="Genome Biol. Evol.">
        <title>Day and night: Metabolic profiles and evolutionary relationships of six axenic non-marine cyanobacteria.</title>
        <authorList>
            <person name="Will S.E."/>
            <person name="Henke P."/>
            <person name="Boedeker C."/>
            <person name="Huang S."/>
            <person name="Brinkmann H."/>
            <person name="Rohde M."/>
            <person name="Jarek M."/>
            <person name="Friedl T."/>
            <person name="Seufert S."/>
            <person name="Schumacher M."/>
            <person name="Overmann J."/>
            <person name="Neumann-Schaal M."/>
            <person name="Petersen J."/>
        </authorList>
    </citation>
    <scope>NUCLEOTIDE SEQUENCE [LARGE SCALE GENOMIC DNA]</scope>
    <source>
        <strain evidence="4">PCC 7102</strain>
    </source>
</reference>
<dbReference type="Gene3D" id="3.40.50.300">
    <property type="entry name" value="P-loop containing nucleotide triphosphate hydrolases"/>
    <property type="match status" value="2"/>
</dbReference>
<proteinExistence type="predicted"/>
<reference evidence="4" key="1">
    <citation type="submission" date="2018-12" db="EMBL/GenBank/DDBJ databases">
        <authorList>
            <person name="Will S."/>
            <person name="Neumann-Schaal M."/>
            <person name="Henke P."/>
        </authorList>
    </citation>
    <scope>NUCLEOTIDE SEQUENCE</scope>
    <source>
        <strain evidence="4">PCC 7102</strain>
    </source>
</reference>
<sequence length="941" mass="108127">MVFSATQYSENPYIIGRPIYEPEFFFGREELFNFIKDNLNQKVQVILLHGQRRIGKTSVLSQIPNFVCLDNFVFVLLSLEGKSQKLLHEVLYELSEDIFDYFDFTKEQVKLPTKEALKEDKLIFFDDFLPQVYQALGNKNLVLLLDEFDVLGDSHSDSAVTHFFPFLLSVIHRQPQLYIIPVVGRRLDDMPNLLSLFRQAPTQEIGLLDKISAERLITKPANSSLIYEPDAINAILELSAGHPYFTQVLCFALFSHAREKQKPHITRANVYNIINQAIEIGEAGLTWFRDGLPIPERVIFSTVAEMQQEKCKSSVLQGTPLALLQKHGVIASEALHKAETRLLEWNFLAIFDDARMLQASSYVVTVELVRRWLIKRCPLRREIWELEKLDESLVHSIYEQAIKQRQIGEFLTALELLQQVLTINPNHFHALFELAELYFDIGDYSQAVELYTRAHKIDPVRNHEALERAKQSYANQGKQYNTFRGAIGNVRESSTGYNIPRLDLEKFYQAFNPNRPLLRENALEQKYYVDFASVRGGKIAESLARTITRISPEAPTCQLLTGHIGCGKSTELLRLKAELEQQSFHVVYFESSYILDMVDVDLIDILLAIVEQVAESLKPINIRFESNYFNKLFGEINNFLQTPLDLELEGFSAGAAKITAKTKENPNRRRQLRDYLEPHTDNILQLLNQELSNINTQLKAKGKKGLVVIIDNLDRLDIHTLPSGRSLPEHIFLDHSEELRRINCHIVYTVPMSLVLSNDNALLQNRLGGGVAPRVLSMIPVRHRNGEINSVGLALMRQVVLARAFPDVSPDMSPVERLKLIKQIFDSHSTLDRLCLISGGHVRDLLGLVFECLREQDPPFERDTVEAVIRRYRDFRANPIDSQEWDLIFEVLEKQHIKDDVKYHTLLNSLFIFEYRDTDGSWFTIHPILAETKQFQSWLAS</sequence>
<dbReference type="PANTHER" id="PTHR34301:SF8">
    <property type="entry name" value="ATPASE DOMAIN-CONTAINING PROTEIN"/>
    <property type="match status" value="1"/>
</dbReference>
<dbReference type="EMBL" id="RSCL01000038">
    <property type="protein sequence ID" value="RUS96196.1"/>
    <property type="molecule type" value="Genomic_DNA"/>
</dbReference>
<dbReference type="Pfam" id="PF20702">
    <property type="entry name" value="nSTAND2"/>
    <property type="match status" value="1"/>
</dbReference>
<evidence type="ECO:0000259" key="2">
    <source>
        <dbReference type="Pfam" id="PF07693"/>
    </source>
</evidence>
<dbReference type="InterPro" id="IPR019734">
    <property type="entry name" value="TPR_rpt"/>
</dbReference>
<evidence type="ECO:0000256" key="1">
    <source>
        <dbReference type="PROSITE-ProRule" id="PRU00339"/>
    </source>
</evidence>
<accession>A0A3S1A985</accession>
<dbReference type="PANTHER" id="PTHR34301">
    <property type="entry name" value="DNA-BINDING PROTEIN-RELATED"/>
    <property type="match status" value="1"/>
</dbReference>
<protein>
    <recommendedName>
        <fullName evidence="6">Orc1-like AAA ATPase domain-containing protein</fullName>
    </recommendedName>
</protein>
<dbReference type="InterPro" id="IPR027417">
    <property type="entry name" value="P-loop_NTPase"/>
</dbReference>
<dbReference type="InterPro" id="IPR011646">
    <property type="entry name" value="KAP_P-loop"/>
</dbReference>
<dbReference type="Pfam" id="PF07693">
    <property type="entry name" value="KAP_NTPase"/>
    <property type="match status" value="1"/>
</dbReference>